<keyword evidence="3" id="KW-1185">Reference proteome</keyword>
<gene>
    <name evidence="2" type="ORF">SM611_06515</name>
</gene>
<organism evidence="2 3">
    <name type="scientific">Actinomadura monticuli</name>
    <dbReference type="NCBI Taxonomy" id="3097367"/>
    <lineage>
        <taxon>Bacteria</taxon>
        <taxon>Bacillati</taxon>
        <taxon>Actinomycetota</taxon>
        <taxon>Actinomycetes</taxon>
        <taxon>Streptosporangiales</taxon>
        <taxon>Thermomonosporaceae</taxon>
        <taxon>Actinomadura</taxon>
    </lineage>
</organism>
<dbReference type="RefSeq" id="WP_371947999.1">
    <property type="nucleotide sequence ID" value="NZ_JAXCEI010000002.1"/>
</dbReference>
<name>A0ABV4Q600_9ACTN</name>
<dbReference type="InterPro" id="IPR007569">
    <property type="entry name" value="DUF559"/>
</dbReference>
<dbReference type="Proteomes" id="UP001569963">
    <property type="component" value="Unassembled WGS sequence"/>
</dbReference>
<feature type="domain" description="DUF559" evidence="1">
    <location>
        <begin position="214"/>
        <end position="272"/>
    </location>
</feature>
<dbReference type="InterPro" id="IPR011335">
    <property type="entry name" value="Restrct_endonuc-II-like"/>
</dbReference>
<accession>A0ABV4Q600</accession>
<sequence length="279" mass="31795">MQAGVTAQQLRSRLYRHVFHDVYAPANLDDSIQLQCDAAALILPPDAVFCGVTAARLYDVPVPDEDLRVHAAVPATASTVPRIKQLKVHGYSIPARQVRTLRDRRVIGPERLFLELAASVPRIDLIIAGDHMLRRQVSTRELLNAFLEDCHRRRGVRKAKLAMPHLEPRSDSPPETRLRMLIVDAGLPRPVANQDVCNDWGVWLARPDLSYPAVKIAIEYEGLHHQQNYDQYSRDIERDGRMIDDGWIVIRVNKDGLFRNPRQVVNRIRKALSARRPPR</sequence>
<dbReference type="Gene3D" id="3.40.960.10">
    <property type="entry name" value="VSR Endonuclease"/>
    <property type="match status" value="1"/>
</dbReference>
<evidence type="ECO:0000259" key="1">
    <source>
        <dbReference type="Pfam" id="PF04480"/>
    </source>
</evidence>
<proteinExistence type="predicted"/>
<comment type="caution">
    <text evidence="2">The sequence shown here is derived from an EMBL/GenBank/DDBJ whole genome shotgun (WGS) entry which is preliminary data.</text>
</comment>
<protein>
    <submittedName>
        <fullName evidence="2">DUF559 domain-containing protein</fullName>
    </submittedName>
</protein>
<evidence type="ECO:0000313" key="3">
    <source>
        <dbReference type="Proteomes" id="UP001569963"/>
    </source>
</evidence>
<evidence type="ECO:0000313" key="2">
    <source>
        <dbReference type="EMBL" id="MFA1538580.1"/>
    </source>
</evidence>
<dbReference type="SUPFAM" id="SSF52980">
    <property type="entry name" value="Restriction endonuclease-like"/>
    <property type="match status" value="1"/>
</dbReference>
<dbReference type="Pfam" id="PF04480">
    <property type="entry name" value="DUF559"/>
    <property type="match status" value="1"/>
</dbReference>
<dbReference type="EMBL" id="JAXCEI010000002">
    <property type="protein sequence ID" value="MFA1538580.1"/>
    <property type="molecule type" value="Genomic_DNA"/>
</dbReference>
<reference evidence="2 3" key="1">
    <citation type="submission" date="2023-11" db="EMBL/GenBank/DDBJ databases">
        <title>Actinomadura monticuli sp. nov., isolated from volcanic ash.</title>
        <authorList>
            <person name="Lee S.D."/>
            <person name="Yang H."/>
            <person name="Kim I.S."/>
        </authorList>
    </citation>
    <scope>NUCLEOTIDE SEQUENCE [LARGE SCALE GENOMIC DNA]</scope>
    <source>
        <strain evidence="2 3">DLS-62</strain>
    </source>
</reference>